<dbReference type="EMBL" id="QRYQ01000026">
    <property type="protein sequence ID" value="RGU89599.1"/>
    <property type="molecule type" value="Genomic_DNA"/>
</dbReference>
<reference evidence="1 2" key="1">
    <citation type="submission" date="2018-08" db="EMBL/GenBank/DDBJ databases">
        <title>A genome reference for cultivated species of the human gut microbiota.</title>
        <authorList>
            <person name="Zou Y."/>
            <person name="Xue W."/>
            <person name="Luo G."/>
        </authorList>
    </citation>
    <scope>NUCLEOTIDE SEQUENCE [LARGE SCALE GENOMIC DNA]</scope>
    <source>
        <strain evidence="1 2">AF15-20</strain>
    </source>
</reference>
<evidence type="ECO:0000313" key="2">
    <source>
        <dbReference type="Proteomes" id="UP000265489"/>
    </source>
</evidence>
<name>A0A395W6F0_9FIRM</name>
<dbReference type="SUPFAM" id="SSF47598">
    <property type="entry name" value="Ribbon-helix-helix"/>
    <property type="match status" value="1"/>
</dbReference>
<comment type="caution">
    <text evidence="1">The sequence shown here is derived from an EMBL/GenBank/DDBJ whole genome shotgun (WGS) entry which is preliminary data.</text>
</comment>
<organism evidence="1 2">
    <name type="scientific">Holdemanella biformis</name>
    <dbReference type="NCBI Taxonomy" id="1735"/>
    <lineage>
        <taxon>Bacteria</taxon>
        <taxon>Bacillati</taxon>
        <taxon>Bacillota</taxon>
        <taxon>Erysipelotrichia</taxon>
        <taxon>Erysipelotrichales</taxon>
        <taxon>Erysipelotrichaceae</taxon>
        <taxon>Holdemanella</taxon>
    </lineage>
</organism>
<proteinExistence type="predicted"/>
<dbReference type="GeneID" id="66580310"/>
<evidence type="ECO:0000313" key="1">
    <source>
        <dbReference type="EMBL" id="RGU89599.1"/>
    </source>
</evidence>
<dbReference type="InterPro" id="IPR013321">
    <property type="entry name" value="Arc_rbn_hlx_hlx"/>
</dbReference>
<dbReference type="RefSeq" id="WP_118325772.1">
    <property type="nucleotide sequence ID" value="NZ_CAUBVL010000079.1"/>
</dbReference>
<dbReference type="SUPFAM" id="SSF143100">
    <property type="entry name" value="TTHA1013/TTHA0281-like"/>
    <property type="match status" value="1"/>
</dbReference>
<dbReference type="InterPro" id="IPR010985">
    <property type="entry name" value="Ribbon_hlx_hlx"/>
</dbReference>
<accession>A0A395W6F0</accession>
<dbReference type="InterPro" id="IPR035069">
    <property type="entry name" value="TTHA1013/TTHA0281-like"/>
</dbReference>
<gene>
    <name evidence="1" type="ORF">DWW32_10860</name>
</gene>
<dbReference type="GO" id="GO:0006355">
    <property type="term" value="P:regulation of DNA-templated transcription"/>
    <property type="evidence" value="ECO:0007669"/>
    <property type="project" value="InterPro"/>
</dbReference>
<dbReference type="Pfam" id="PF05534">
    <property type="entry name" value="HicB"/>
    <property type="match status" value="1"/>
</dbReference>
<sequence>MNQELNYYMNLSYRMEIVEDKDEGGYVLSYPDLPGCMTCSDSLDDLLELAKDAKETWILGMLEDGKEIPLPSDLQSYSGQFKLRIPKSLHRSLSMHAKEEGISMNQYCLYLLAKNDTEYKKERR</sequence>
<dbReference type="AlphaFoldDB" id="A0A395W6F0"/>
<dbReference type="Proteomes" id="UP000265489">
    <property type="component" value="Unassembled WGS sequence"/>
</dbReference>
<protein>
    <submittedName>
        <fullName evidence="1">Toxin-antitoxin system HicB family antitoxin</fullName>
    </submittedName>
</protein>
<dbReference type="InterPro" id="IPR008651">
    <property type="entry name" value="Uncharacterised_HicB"/>
</dbReference>
<dbReference type="Gene3D" id="1.10.1220.10">
    <property type="entry name" value="Met repressor-like"/>
    <property type="match status" value="1"/>
</dbReference>
<dbReference type="Gene3D" id="3.30.160.250">
    <property type="match status" value="1"/>
</dbReference>